<comment type="caution">
    <text evidence="3">The sequence shown here is derived from an EMBL/GenBank/DDBJ whole genome shotgun (WGS) entry which is preliminary data.</text>
</comment>
<dbReference type="SMART" id="SM00558">
    <property type="entry name" value="JmjC"/>
    <property type="match status" value="1"/>
</dbReference>
<feature type="compositionally biased region" description="Pro residues" evidence="1">
    <location>
        <begin position="1"/>
        <end position="10"/>
    </location>
</feature>
<protein>
    <recommendedName>
        <fullName evidence="2">JmjC domain-containing protein</fullName>
    </recommendedName>
</protein>
<dbReference type="AlphaFoldDB" id="A0A7C8V8S9"/>
<evidence type="ECO:0000313" key="3">
    <source>
        <dbReference type="EMBL" id="KAF3282039.1"/>
    </source>
</evidence>
<evidence type="ECO:0000313" key="4">
    <source>
        <dbReference type="Proteomes" id="UP000474640"/>
    </source>
</evidence>
<dbReference type="InterPro" id="IPR041667">
    <property type="entry name" value="Cupin_8"/>
</dbReference>
<dbReference type="Pfam" id="PF13621">
    <property type="entry name" value="Cupin_8"/>
    <property type="match status" value="1"/>
</dbReference>
<dbReference type="PANTHER" id="PTHR12461:SF105">
    <property type="entry name" value="HYPOXIA-INDUCIBLE FACTOR 1-ALPHA INHIBITOR"/>
    <property type="match status" value="1"/>
</dbReference>
<gene>
    <name evidence="3" type="ORF">TWF970_001982</name>
</gene>
<feature type="region of interest" description="Disordered" evidence="1">
    <location>
        <begin position="176"/>
        <end position="199"/>
    </location>
</feature>
<dbReference type="EMBL" id="JAABOJ010000014">
    <property type="protein sequence ID" value="KAF3282039.1"/>
    <property type="molecule type" value="Genomic_DNA"/>
</dbReference>
<sequence>MRPPRKPPTFPHLTRQFSTSKPLPRKPFPLHPSPSTFSKTFTNPTPHHTPTKFPSTFLQPHTPAFKNWFLQTPPYNRLNIPYLHSLSSSYSLDVHVPVEITPPTPGSDVEITSFSWNSFLDYLSLPTDEIDGYNDDIGSDTTIPKLYLTQHQPPHFLLKDLPPPFTHLGFNIRSTSSRRYQQTQPSNPVNTPLKPTNNSKLPEIDIYSSSIWLSRSSPLPSKQTHTPLHRDPSHNIFLQLSSSKKIIAIPPKLGSKIFTHLYQHSRLESTDPRGRIRDGLLTWKESNVFERVVWGCDDGDEEVDMEYDEVEREVVELLEFCRDEVFETVVERGEAVFIPEGWWHSVKSVPDEEGGEGGGVVGSMNWWFQ</sequence>
<dbReference type="SUPFAM" id="SSF51197">
    <property type="entry name" value="Clavaminate synthase-like"/>
    <property type="match status" value="1"/>
</dbReference>
<evidence type="ECO:0000259" key="2">
    <source>
        <dbReference type="PROSITE" id="PS51184"/>
    </source>
</evidence>
<feature type="domain" description="JmjC" evidence="2">
    <location>
        <begin position="150"/>
        <end position="369"/>
    </location>
</feature>
<dbReference type="Proteomes" id="UP000474640">
    <property type="component" value="Unassembled WGS sequence"/>
</dbReference>
<accession>A0A7C8V8S9</accession>
<dbReference type="OrthoDB" id="263283at2759"/>
<evidence type="ECO:0000256" key="1">
    <source>
        <dbReference type="SAM" id="MobiDB-lite"/>
    </source>
</evidence>
<name>A0A7C8V8S9_ORBOL</name>
<feature type="region of interest" description="Disordered" evidence="1">
    <location>
        <begin position="1"/>
        <end position="31"/>
    </location>
</feature>
<organism evidence="3 4">
    <name type="scientific">Orbilia oligospora</name>
    <name type="common">Nematode-trapping fungus</name>
    <name type="synonym">Arthrobotrys oligospora</name>
    <dbReference type="NCBI Taxonomy" id="2813651"/>
    <lineage>
        <taxon>Eukaryota</taxon>
        <taxon>Fungi</taxon>
        <taxon>Dikarya</taxon>
        <taxon>Ascomycota</taxon>
        <taxon>Pezizomycotina</taxon>
        <taxon>Orbiliomycetes</taxon>
        <taxon>Orbiliales</taxon>
        <taxon>Orbiliaceae</taxon>
        <taxon>Orbilia</taxon>
    </lineage>
</organism>
<reference evidence="3 4" key="1">
    <citation type="submission" date="2020-01" db="EMBL/GenBank/DDBJ databases">
        <authorList>
            <person name="Palmer J.M."/>
        </authorList>
    </citation>
    <scope>NUCLEOTIDE SEQUENCE [LARGE SCALE GENOMIC DNA]</scope>
    <source>
        <strain evidence="3 4">TWF970</strain>
    </source>
</reference>
<dbReference type="PROSITE" id="PS51184">
    <property type="entry name" value="JMJC"/>
    <property type="match status" value="1"/>
</dbReference>
<dbReference type="InterPro" id="IPR003347">
    <property type="entry name" value="JmjC_dom"/>
</dbReference>
<dbReference type="PANTHER" id="PTHR12461">
    <property type="entry name" value="HYPOXIA-INDUCIBLE FACTOR 1 ALPHA INHIBITOR-RELATED"/>
    <property type="match status" value="1"/>
</dbReference>
<proteinExistence type="predicted"/>
<dbReference type="Gene3D" id="2.60.120.650">
    <property type="entry name" value="Cupin"/>
    <property type="match status" value="1"/>
</dbReference>